<dbReference type="Pfam" id="PF01421">
    <property type="entry name" value="Reprolysin"/>
    <property type="match status" value="1"/>
</dbReference>
<accession>A0A4U1ES75</accession>
<feature type="binding site" evidence="12">
    <location>
        <position position="422"/>
    </location>
    <ligand>
        <name>Ca(2+)</name>
        <dbReference type="ChEBI" id="CHEBI:29108"/>
        <label>1</label>
    </ligand>
</feature>
<dbReference type="Proteomes" id="UP000308365">
    <property type="component" value="Unassembled WGS sequence"/>
</dbReference>
<evidence type="ECO:0000256" key="14">
    <source>
        <dbReference type="PROSITE-ProRule" id="PRU00276"/>
    </source>
</evidence>
<evidence type="ECO:0000256" key="9">
    <source>
        <dbReference type="ARBA" id="ARBA00023157"/>
    </source>
</evidence>
<dbReference type="PANTHER" id="PTHR13723">
    <property type="entry name" value="ADAMTS A DISINTEGRIN AND METALLOPROTEASE WITH THROMBOSPONDIN MOTIFS PROTEASE"/>
    <property type="match status" value="1"/>
</dbReference>
<feature type="binding site" evidence="12 14">
    <location>
        <position position="359"/>
    </location>
    <ligand>
        <name>Zn(2+)</name>
        <dbReference type="ChEBI" id="CHEBI:29105"/>
        <note>catalytic</note>
    </ligand>
</feature>
<evidence type="ECO:0000256" key="11">
    <source>
        <dbReference type="PIRSR" id="PIRSR613273-1"/>
    </source>
</evidence>
<dbReference type="GO" id="GO:0046872">
    <property type="term" value="F:metal ion binding"/>
    <property type="evidence" value="ECO:0007669"/>
    <property type="project" value="UniProtKB-KW"/>
</dbReference>
<keyword evidence="7 12" id="KW-0862">Zinc</keyword>
<keyword evidence="8" id="KW-0482">Metalloprotease</keyword>
<dbReference type="InterPro" id="IPR045371">
    <property type="entry name" value="ADAMTS_CR_3"/>
</dbReference>
<feature type="binding site" evidence="12">
    <location>
        <position position="307"/>
    </location>
    <ligand>
        <name>Ca(2+)</name>
        <dbReference type="ChEBI" id="CHEBI:29108"/>
        <label>1</label>
    </ligand>
</feature>
<feature type="active site" evidence="11 14">
    <location>
        <position position="360"/>
    </location>
</feature>
<dbReference type="EMBL" id="RWIC01000882">
    <property type="protein sequence ID" value="TKC39313.1"/>
    <property type="molecule type" value="Genomic_DNA"/>
</dbReference>
<dbReference type="Pfam" id="PF19236">
    <property type="entry name" value="ADAMTS_CR_3"/>
    <property type="match status" value="1"/>
</dbReference>
<dbReference type="CDD" id="cd04273">
    <property type="entry name" value="ZnMc_ADAMTS_like"/>
    <property type="match status" value="1"/>
</dbReference>
<evidence type="ECO:0000313" key="17">
    <source>
        <dbReference type="Proteomes" id="UP000308365"/>
    </source>
</evidence>
<comment type="subcellular location">
    <subcellularLocation>
        <location evidence="1">Secreted</location>
        <location evidence="1">Extracellular space</location>
        <location evidence="1">Extracellular matrix</location>
    </subcellularLocation>
</comment>
<keyword evidence="10" id="KW-0325">Glycoprotein</keyword>
<feature type="disulfide bond" evidence="13">
    <location>
        <begin position="318"/>
        <end position="325"/>
    </location>
</feature>
<evidence type="ECO:0000256" key="8">
    <source>
        <dbReference type="ARBA" id="ARBA00023049"/>
    </source>
</evidence>
<sequence length="740" mass="81897">MPAWSQVPLLDLSQVPCGHLQSTQALQLCCLCCASVAAALASDSRGGGGSGLNHDYVFVTPVEVDSGGSYVSHDILHSGRKKRSTQSASSSLHYRFSAFGQELHLELKPSAILSSHFIVQEQALSSSPLPPVPGCLTPCEGYLEAHGTTDPSSKPHFVRMSPVFSHSKRLIHPTVKQMAPFRDAPKPPTEDTYLMFDEYGSTGRPRRSAGKSHKGLNVETLVVADKKMVEKHGKANVTTYILTVMNMVSSLFKDGTIGSDINIVVVSLILLEQEPGGLLINHHADQSLNSFCQWQSALIGKNGKRHDHAILLTGFDICSWKNEPCDTLGFAPISGMCSKYRSCTINEDTGLGLAFTIAHESGHNFGMVHDGEGNPCRKAEGNIMSPTLTGNNGVFSWSSCSRQYLKKFLRMCYHCSTPQAGCLVDEPKQTGQYKYPDQLPGQIYDADTQCKWQFGAKAKLCSLGFVKRVSAQKQRAEAFLMKLDFGEGYGVLKIFNFLFRPQYGGKFCHGSSRVYQLCNINPCNGNSLDFRAQQCAEYNSKPFRGWFYQWKPYMKVEEEDRCKLYCKAENFEFFFAMSSKVKDGTPCSPHKNDVCIDGICEPVGCDHELGSKAVSDACGVCKGDNSTCKFYKGLYLNQHKANEYYPVVTVPPGARSIEVQELQISSSYLAVRSLSHKYYLTGGWSIDWPGEFAFAGTVFEYQRTFNHPERLSALGPTNETLVFEVSPFSLFSSRCLLWNL</sequence>
<comment type="caution">
    <text evidence="16">The sequence shown here is derived from an EMBL/GenBank/DDBJ whole genome shotgun (WGS) entry which is preliminary data.</text>
</comment>
<feature type="domain" description="Peptidase M12B" evidence="15">
    <location>
        <begin position="216"/>
        <end position="409"/>
    </location>
</feature>
<feature type="disulfide bond" evidence="13">
    <location>
        <begin position="376"/>
        <end position="400"/>
    </location>
</feature>
<evidence type="ECO:0000313" key="16">
    <source>
        <dbReference type="EMBL" id="TKC39313.1"/>
    </source>
</evidence>
<evidence type="ECO:0000256" key="7">
    <source>
        <dbReference type="ARBA" id="ARBA00022833"/>
    </source>
</evidence>
<feature type="binding site" evidence="12">
    <location>
        <position position="219"/>
    </location>
    <ligand>
        <name>Ca(2+)</name>
        <dbReference type="ChEBI" id="CHEBI:29108"/>
        <label>2</label>
    </ligand>
</feature>
<keyword evidence="5 12" id="KW-0479">Metal-binding</keyword>
<dbReference type="PRINTS" id="PR01857">
    <property type="entry name" value="ADAMTSFAMILY"/>
</dbReference>
<keyword evidence="3" id="KW-0272">Extracellular matrix</keyword>
<feature type="binding site" evidence="12">
    <location>
        <position position="425"/>
    </location>
    <ligand>
        <name>Ca(2+)</name>
        <dbReference type="ChEBI" id="CHEBI:29108"/>
        <label>1</label>
    </ligand>
</feature>
<evidence type="ECO:0000256" key="4">
    <source>
        <dbReference type="ARBA" id="ARBA00022670"/>
    </source>
</evidence>
<dbReference type="InterPro" id="IPR002870">
    <property type="entry name" value="Peptidase_M12B_N"/>
</dbReference>
<dbReference type="GO" id="GO:0031012">
    <property type="term" value="C:extracellular matrix"/>
    <property type="evidence" value="ECO:0007669"/>
    <property type="project" value="TreeGrafter"/>
</dbReference>
<dbReference type="Gene3D" id="3.40.390.10">
    <property type="entry name" value="Collagenase (Catalytic Domain)"/>
    <property type="match status" value="1"/>
</dbReference>
<evidence type="ECO:0000256" key="1">
    <source>
        <dbReference type="ARBA" id="ARBA00004498"/>
    </source>
</evidence>
<keyword evidence="4" id="KW-0645">Protease</keyword>
<evidence type="ECO:0000256" key="12">
    <source>
        <dbReference type="PIRSR" id="PIRSR613273-2"/>
    </source>
</evidence>
<dbReference type="FunFam" id="3.40.390.10:FF:000001">
    <property type="entry name" value="A disintegrin and metalloproteinase with thrombospondin motifs 1"/>
    <property type="match status" value="1"/>
</dbReference>
<feature type="binding site" evidence="12">
    <location>
        <position position="425"/>
    </location>
    <ligand>
        <name>Ca(2+)</name>
        <dbReference type="ChEBI" id="CHEBI:29108"/>
        <label>2</label>
    </ligand>
</feature>
<organism evidence="16 17">
    <name type="scientific">Monodon monoceros</name>
    <name type="common">Narwhal</name>
    <name type="synonym">Ceratodon monodon</name>
    <dbReference type="NCBI Taxonomy" id="40151"/>
    <lineage>
        <taxon>Eukaryota</taxon>
        <taxon>Metazoa</taxon>
        <taxon>Chordata</taxon>
        <taxon>Craniata</taxon>
        <taxon>Vertebrata</taxon>
        <taxon>Euteleostomi</taxon>
        <taxon>Mammalia</taxon>
        <taxon>Eutheria</taxon>
        <taxon>Laurasiatheria</taxon>
        <taxon>Artiodactyla</taxon>
        <taxon>Whippomorpha</taxon>
        <taxon>Cetacea</taxon>
        <taxon>Odontoceti</taxon>
        <taxon>Monodontidae</taxon>
        <taxon>Monodon</taxon>
    </lineage>
</organism>
<feature type="disulfide bond" evidence="13">
    <location>
        <begin position="292"/>
        <end position="343"/>
    </location>
</feature>
<dbReference type="PANTHER" id="PTHR13723:SF167">
    <property type="entry name" value="A DISINTEGRIN AND METALLOPROTEINASE WITH THROMBOSPONDIN MOTIFS 18"/>
    <property type="match status" value="1"/>
</dbReference>
<dbReference type="FunFam" id="2.60.120.830:FF:000001">
    <property type="entry name" value="A disintegrin and metalloproteinase with thrombospondin motifs 1"/>
    <property type="match status" value="1"/>
</dbReference>
<dbReference type="InterPro" id="IPR013273">
    <property type="entry name" value="ADAMTS/ADAMTS-like"/>
</dbReference>
<dbReference type="Gene3D" id="2.60.120.830">
    <property type="match status" value="1"/>
</dbReference>
<evidence type="ECO:0000256" key="10">
    <source>
        <dbReference type="ARBA" id="ARBA00023180"/>
    </source>
</evidence>
<name>A0A4U1ES75_MONMO</name>
<dbReference type="InterPro" id="IPR050439">
    <property type="entry name" value="ADAMTS_ADAMTS-like"/>
</dbReference>
<evidence type="ECO:0000256" key="3">
    <source>
        <dbReference type="ARBA" id="ARBA00022530"/>
    </source>
</evidence>
<feature type="disulfide bond" evidence="13">
    <location>
        <begin position="337"/>
        <end position="422"/>
    </location>
</feature>
<dbReference type="InterPro" id="IPR001590">
    <property type="entry name" value="Peptidase_M12B"/>
</dbReference>
<protein>
    <recommendedName>
        <fullName evidence="15">Peptidase M12B domain-containing protein</fullName>
    </recommendedName>
</protein>
<dbReference type="GO" id="GO:0006508">
    <property type="term" value="P:proteolysis"/>
    <property type="evidence" value="ECO:0007669"/>
    <property type="project" value="UniProtKB-KW"/>
</dbReference>
<dbReference type="GO" id="GO:0030198">
    <property type="term" value="P:extracellular matrix organization"/>
    <property type="evidence" value="ECO:0007669"/>
    <property type="project" value="InterPro"/>
</dbReference>
<evidence type="ECO:0000256" key="6">
    <source>
        <dbReference type="ARBA" id="ARBA00022801"/>
    </source>
</evidence>
<feature type="binding site" evidence="12">
    <location>
        <position position="219"/>
    </location>
    <ligand>
        <name>Ca(2+)</name>
        <dbReference type="ChEBI" id="CHEBI:29108"/>
        <label>1</label>
    </ligand>
</feature>
<feature type="binding site" evidence="12 14">
    <location>
        <position position="369"/>
    </location>
    <ligand>
        <name>Zn(2+)</name>
        <dbReference type="ChEBI" id="CHEBI:29105"/>
        <note>catalytic</note>
    </ligand>
</feature>
<dbReference type="Gene3D" id="3.40.1620.60">
    <property type="match status" value="1"/>
</dbReference>
<evidence type="ECO:0000256" key="13">
    <source>
        <dbReference type="PIRSR" id="PIRSR613273-3"/>
    </source>
</evidence>
<keyword evidence="9 13" id="KW-1015">Disulfide bond</keyword>
<dbReference type="SUPFAM" id="SSF55486">
    <property type="entry name" value="Metalloproteases ('zincins'), catalytic domain"/>
    <property type="match status" value="1"/>
</dbReference>
<keyword evidence="6" id="KW-0378">Hydrolase</keyword>
<keyword evidence="12" id="KW-0106">Calcium</keyword>
<reference evidence="17" key="1">
    <citation type="journal article" date="2019" name="IScience">
        <title>Narwhal Genome Reveals Long-Term Low Genetic Diversity despite Current Large Abundance Size.</title>
        <authorList>
            <person name="Westbury M.V."/>
            <person name="Petersen B."/>
            <person name="Garde E."/>
            <person name="Heide-Jorgensen M.P."/>
            <person name="Lorenzen E.D."/>
        </authorList>
    </citation>
    <scope>NUCLEOTIDE SEQUENCE [LARGE SCALE GENOMIC DNA]</scope>
</reference>
<dbReference type="InterPro" id="IPR024079">
    <property type="entry name" value="MetalloPept_cat_dom_sf"/>
</dbReference>
<gene>
    <name evidence="16" type="ORF">EI555_008071</name>
</gene>
<dbReference type="GO" id="GO:0004222">
    <property type="term" value="F:metalloendopeptidase activity"/>
    <property type="evidence" value="ECO:0007669"/>
    <property type="project" value="InterPro"/>
</dbReference>
<evidence type="ECO:0000256" key="5">
    <source>
        <dbReference type="ARBA" id="ARBA00022723"/>
    </source>
</evidence>
<evidence type="ECO:0000256" key="2">
    <source>
        <dbReference type="ARBA" id="ARBA00022525"/>
    </source>
</evidence>
<dbReference type="Pfam" id="PF05986">
    <property type="entry name" value="ADAMTS_spacer1"/>
    <property type="match status" value="1"/>
</dbReference>
<dbReference type="InterPro" id="IPR010294">
    <property type="entry name" value="ADAMTS_spacer1"/>
</dbReference>
<comment type="caution">
    <text evidence="14">Lacks conserved residue(s) required for the propagation of feature annotation.</text>
</comment>
<dbReference type="Pfam" id="PF01562">
    <property type="entry name" value="Pep_M12B_propep"/>
    <property type="match status" value="1"/>
</dbReference>
<proteinExistence type="predicted"/>
<keyword evidence="2" id="KW-0964">Secreted</keyword>
<dbReference type="PROSITE" id="PS50215">
    <property type="entry name" value="ADAM_MEPRO"/>
    <property type="match status" value="1"/>
</dbReference>
<feature type="binding site" evidence="12 14">
    <location>
        <position position="363"/>
    </location>
    <ligand>
        <name>Zn(2+)</name>
        <dbReference type="ChEBI" id="CHEBI:29105"/>
        <note>catalytic</note>
    </ligand>
</feature>
<dbReference type="AlphaFoldDB" id="A0A4U1ES75"/>
<comment type="cofactor">
    <cofactor evidence="12">
        <name>Zn(2+)</name>
        <dbReference type="ChEBI" id="CHEBI:29105"/>
    </cofactor>
    <text evidence="12">Binds 1 zinc ion per subunit.</text>
</comment>
<evidence type="ECO:0000259" key="15">
    <source>
        <dbReference type="PROSITE" id="PS50215"/>
    </source>
</evidence>